<feature type="domain" description="SusD-like N-terminal" evidence="7">
    <location>
        <begin position="93"/>
        <end position="227"/>
    </location>
</feature>
<keyword evidence="4" id="KW-0472">Membrane</keyword>
<dbReference type="GO" id="GO:0009279">
    <property type="term" value="C:cell outer membrane"/>
    <property type="evidence" value="ECO:0007669"/>
    <property type="project" value="UniProtKB-SubCell"/>
</dbReference>
<dbReference type="AlphaFoldDB" id="A0A3S3TH92"/>
<dbReference type="EMBL" id="SACK01000003">
    <property type="protein sequence ID" value="RVU00986.1"/>
    <property type="molecule type" value="Genomic_DNA"/>
</dbReference>
<dbReference type="OrthoDB" id="691231at2"/>
<evidence type="ECO:0000256" key="1">
    <source>
        <dbReference type="ARBA" id="ARBA00004442"/>
    </source>
</evidence>
<keyword evidence="3" id="KW-0732">Signal</keyword>
<dbReference type="Gene3D" id="1.25.40.390">
    <property type="match status" value="1"/>
</dbReference>
<dbReference type="InterPro" id="IPR033985">
    <property type="entry name" value="SusD-like_N"/>
</dbReference>
<accession>A0A3S3TH92</accession>
<evidence type="ECO:0000256" key="4">
    <source>
        <dbReference type="ARBA" id="ARBA00023136"/>
    </source>
</evidence>
<organism evidence="8 9">
    <name type="scientific">Mucilaginibacter limnophilus</name>
    <dbReference type="NCBI Taxonomy" id="1932778"/>
    <lineage>
        <taxon>Bacteria</taxon>
        <taxon>Pseudomonadati</taxon>
        <taxon>Bacteroidota</taxon>
        <taxon>Sphingobacteriia</taxon>
        <taxon>Sphingobacteriales</taxon>
        <taxon>Sphingobacteriaceae</taxon>
        <taxon>Mucilaginibacter</taxon>
    </lineage>
</organism>
<dbReference type="Pfam" id="PF14322">
    <property type="entry name" value="SusD-like_3"/>
    <property type="match status" value="1"/>
</dbReference>
<evidence type="ECO:0000259" key="7">
    <source>
        <dbReference type="Pfam" id="PF14322"/>
    </source>
</evidence>
<evidence type="ECO:0000313" key="9">
    <source>
        <dbReference type="Proteomes" id="UP000282759"/>
    </source>
</evidence>
<comment type="similarity">
    <text evidence="2">Belongs to the SusD family.</text>
</comment>
<evidence type="ECO:0000256" key="5">
    <source>
        <dbReference type="ARBA" id="ARBA00023237"/>
    </source>
</evidence>
<reference evidence="8 9" key="1">
    <citation type="submission" date="2019-01" db="EMBL/GenBank/DDBJ databases">
        <authorList>
            <person name="Chen W.-M."/>
        </authorList>
    </citation>
    <scope>NUCLEOTIDE SEQUENCE [LARGE SCALE GENOMIC DNA]</scope>
    <source>
        <strain evidence="8 9">YBJ-36</strain>
    </source>
</reference>
<dbReference type="SUPFAM" id="SSF48452">
    <property type="entry name" value="TPR-like"/>
    <property type="match status" value="1"/>
</dbReference>
<keyword evidence="9" id="KW-1185">Reference proteome</keyword>
<comment type="caution">
    <text evidence="8">The sequence shown here is derived from an EMBL/GenBank/DDBJ whole genome shotgun (WGS) entry which is preliminary data.</text>
</comment>
<dbReference type="Proteomes" id="UP000282759">
    <property type="component" value="Unassembled WGS sequence"/>
</dbReference>
<dbReference type="RefSeq" id="WP_127704700.1">
    <property type="nucleotide sequence ID" value="NZ_SACK01000003.1"/>
</dbReference>
<comment type="subcellular location">
    <subcellularLocation>
        <location evidence="1">Cell outer membrane</location>
    </subcellularLocation>
</comment>
<evidence type="ECO:0000313" key="8">
    <source>
        <dbReference type="EMBL" id="RVU00986.1"/>
    </source>
</evidence>
<dbReference type="InterPro" id="IPR011990">
    <property type="entry name" value="TPR-like_helical_dom_sf"/>
</dbReference>
<gene>
    <name evidence="8" type="ORF">EOD41_10170</name>
</gene>
<name>A0A3S3TH92_9SPHI</name>
<dbReference type="Pfam" id="PF07980">
    <property type="entry name" value="SusD_RagB"/>
    <property type="match status" value="1"/>
</dbReference>
<evidence type="ECO:0000256" key="2">
    <source>
        <dbReference type="ARBA" id="ARBA00006275"/>
    </source>
</evidence>
<dbReference type="InterPro" id="IPR012944">
    <property type="entry name" value="SusD_RagB_dom"/>
</dbReference>
<proteinExistence type="inferred from homology"/>
<evidence type="ECO:0000256" key="3">
    <source>
        <dbReference type="ARBA" id="ARBA00022729"/>
    </source>
</evidence>
<sequence>MNKAFCFIAACIALVTVSCKKQSFLDAVAVTDLNEATVFADSARTMDFLANIYNGVDFSFSSRRFSDGGARTGMAAATDEAEGPVNLSDNTYLQFVNGTVNPSTIKDDVYKTCYQYVRAVNQLVAHIDTAKFSVSQRSRVKGEAIFLRGWYYFLLLKHYGGVPIVGDTIYQRNQPISTKRATFEQTVNYIVSQCDQAKALLSRQYNSLDFGRVTTGACQGLKSRVLLYAASPLYNDDGSIPGQTPVDMMAGENKALVGYYPKPSSDQAKARWRLALAAADSVMKMGYALNTTEGTDAPPGAGFYRTFTNKLSNELIFFRTVVGQSIEEDWSPPTRRGIANMQGTYPYQQMVDAFPMINGKDITDPTSGYKASDPYVNRDPRLNYTVIHNLTPKALYVGSGFSLQPVQIYFSSPTLDRIGLGTSTGYYTNKMLRDSTDANYLFSYGERAYPLIRYAEILLNWAEAKNEADGPSADVLQKLKDIRERAGIIAGSDGNYGLKPNMTQQEMRAAIQHERRIELAFEEHRFWDVRRWKIAPQTESKLMSGMQVQQQANGTYTYQLFSVRQHTFNPKTYLWAFPQHEISKPGGLVQNPGY</sequence>
<evidence type="ECO:0000259" key="6">
    <source>
        <dbReference type="Pfam" id="PF07980"/>
    </source>
</evidence>
<feature type="domain" description="RagB/SusD" evidence="6">
    <location>
        <begin position="282"/>
        <end position="594"/>
    </location>
</feature>
<dbReference type="PROSITE" id="PS51257">
    <property type="entry name" value="PROKAR_LIPOPROTEIN"/>
    <property type="match status" value="1"/>
</dbReference>
<keyword evidence="5" id="KW-0998">Cell outer membrane</keyword>
<protein>
    <submittedName>
        <fullName evidence="8">RagB/SusD family nutrient uptake outer membrane protein</fullName>
    </submittedName>
</protein>